<dbReference type="AlphaFoldDB" id="F9W6Y1"/>
<name>F9W6Y1_TRYCI</name>
<keyword evidence="1" id="KW-0472">Membrane</keyword>
<keyword evidence="3" id="KW-1185">Reference proteome</keyword>
<evidence type="ECO:0000256" key="1">
    <source>
        <dbReference type="SAM" id="Phobius"/>
    </source>
</evidence>
<evidence type="ECO:0000313" key="2">
    <source>
        <dbReference type="EMBL" id="CCD12938.1"/>
    </source>
</evidence>
<keyword evidence="1" id="KW-1133">Transmembrane helix</keyword>
<feature type="transmembrane region" description="Helical" evidence="1">
    <location>
        <begin position="125"/>
        <end position="150"/>
    </location>
</feature>
<comment type="caution">
    <text evidence="2">The sequence shown here is derived from an EMBL/GenBank/DDBJ whole genome shotgun (WGS) entry which is preliminary data.</text>
</comment>
<organism evidence="2 3">
    <name type="scientific">Trypanosoma congolense (strain IL3000)</name>
    <dbReference type="NCBI Taxonomy" id="1068625"/>
    <lineage>
        <taxon>Eukaryota</taxon>
        <taxon>Discoba</taxon>
        <taxon>Euglenozoa</taxon>
        <taxon>Kinetoplastea</taxon>
        <taxon>Metakinetoplastina</taxon>
        <taxon>Trypanosomatida</taxon>
        <taxon>Trypanosomatidae</taxon>
        <taxon>Trypanosoma</taxon>
        <taxon>Nannomonas</taxon>
    </lineage>
</organism>
<gene>
    <name evidence="2" type="ORF">TCIL3000_0_37590</name>
</gene>
<dbReference type="Proteomes" id="UP000000702">
    <property type="component" value="Unassembled WGS sequence"/>
</dbReference>
<proteinExistence type="predicted"/>
<evidence type="ECO:0000313" key="3">
    <source>
        <dbReference type="Proteomes" id="UP000000702"/>
    </source>
</evidence>
<accession>F9W6Y1</accession>
<sequence>MRGGNAVRSLVSCATCMCVGYEEVARMVCFRVHECGRYPCREDKIVLEQDPAAAVPYLAFAAVTSEACLMALDHVLLFINTVVIKILQPLLRGVGMVWGEPAFSRGELFASASCLPSGASFHATFLSIFLSFSLFLLKFLCQCFPVLLCLQNHRSRSGPLAAHHGFGGIRFVRAVRYYAKETPKDNIVSTTHYKRS</sequence>
<dbReference type="EMBL" id="CAEQ01000945">
    <property type="protein sequence ID" value="CCD12938.1"/>
    <property type="molecule type" value="Genomic_DNA"/>
</dbReference>
<dbReference type="VEuPathDB" id="TriTrypDB:TcIL3000_0_37590"/>
<keyword evidence="1" id="KW-0812">Transmembrane</keyword>
<reference evidence="2 3" key="2">
    <citation type="journal article" date="2012" name="Proc. Natl. Acad. Sci. U.S.A.">
        <title>Antigenic diversity is generated by distinct evolutionary mechanisms in African trypanosome species.</title>
        <authorList>
            <person name="Jackson A.P."/>
            <person name="Berry A."/>
            <person name="Aslett M."/>
            <person name="Allison H.C."/>
            <person name="Burton P."/>
            <person name="Vavrova-Anderson J."/>
            <person name="Brown R."/>
            <person name="Browne H."/>
            <person name="Corton N."/>
            <person name="Hauser H."/>
            <person name="Gamble J."/>
            <person name="Gilderthorp R."/>
            <person name="Marcello L."/>
            <person name="McQuillan J."/>
            <person name="Otto T.D."/>
            <person name="Quail M.A."/>
            <person name="Sanders M.J."/>
            <person name="van Tonder A."/>
            <person name="Ginger M.L."/>
            <person name="Field M.C."/>
            <person name="Barry J.D."/>
            <person name="Hertz-Fowler C."/>
            <person name="Berriman M."/>
        </authorList>
    </citation>
    <scope>NUCLEOTIDE SEQUENCE [LARGE SCALE GENOMIC DNA]</scope>
    <source>
        <strain evidence="2 3">IL3000</strain>
    </source>
</reference>
<reference evidence="3" key="1">
    <citation type="submission" date="2011-07" db="EMBL/GenBank/DDBJ databases">
        <title>Divergent evolution of antigenic variation in African trypanosomes.</title>
        <authorList>
            <person name="Jackson A.P."/>
            <person name="Berry A."/>
            <person name="Allison H.C."/>
            <person name="Burton P."/>
            <person name="Anderson J."/>
            <person name="Aslett M."/>
            <person name="Brown R."/>
            <person name="Corton N."/>
            <person name="Harris D."/>
            <person name="Hauser H."/>
            <person name="Gamble J."/>
            <person name="Gilderthorp R."/>
            <person name="McQuillan J."/>
            <person name="Quail M.A."/>
            <person name="Sanders M."/>
            <person name="Van Tonder A."/>
            <person name="Ginger M.L."/>
            <person name="Donelson J.E."/>
            <person name="Field M.C."/>
            <person name="Barry J.D."/>
            <person name="Berriman M."/>
            <person name="Hertz-Fowler C."/>
        </authorList>
    </citation>
    <scope>NUCLEOTIDE SEQUENCE [LARGE SCALE GENOMIC DNA]</scope>
    <source>
        <strain evidence="3">IL3000</strain>
    </source>
</reference>
<protein>
    <submittedName>
        <fullName evidence="2">WGS project CAEQ00000000 data, annotated contig 1533</fullName>
    </submittedName>
</protein>